<dbReference type="PANTHER" id="PTHR15081">
    <property type="entry name" value="NUCLEAR AUTOANTIGENIC SPERM PROTEIN NASP -RELATED"/>
    <property type="match status" value="1"/>
</dbReference>
<feature type="compositionally biased region" description="Basic and acidic residues" evidence="3">
    <location>
        <begin position="327"/>
        <end position="343"/>
    </location>
</feature>
<evidence type="ECO:0000313" key="6">
    <source>
        <dbReference type="Proteomes" id="UP000245783"/>
    </source>
</evidence>
<feature type="region of interest" description="Disordered" evidence="3">
    <location>
        <begin position="98"/>
        <end position="174"/>
    </location>
</feature>
<dbReference type="GeneID" id="37037403"/>
<dbReference type="SUPFAM" id="SSF48452">
    <property type="entry name" value="TPR-like"/>
    <property type="match status" value="1"/>
</dbReference>
<evidence type="ECO:0000256" key="2">
    <source>
        <dbReference type="ARBA" id="ARBA00022803"/>
    </source>
</evidence>
<sequence>MSDIPSGKFQPDAQTHSLSAIDESNQQGATSLESLRGLLDGAKRDAALKQYSSAADKLAEALEGLRETYAEDSPELAPIFHRYGHALLEHAITTSGALGGGGGAAGPAEASIPSRGGASGAASSSSKPKTDNAANGIAKDERFSFGGDGPESDDEGAAKGGEEAPADQEEEEDDLSVAFSVLELARVRYEKLIEQGDDVNLNTLDGEQWSSLQIKAQLAEVLNDLADVGLESENFQQASADYSSALTLLTPLLQRHSRRLADAYLRLGLALEYHPEMEQRAEAKKYVEGALHALETRKESLEFRVKVLSQGDEKLKAEAAAALVREEKAREESVRAARERDDLQAGQDAGGKGKGKDAAVKDVPFERDDVAEMGEEKVKSELKDVEEMLQELKAKLEEYAQAPPETSLAPAGSAQALSGDQESLQKAITEALLGGSTNPFGASSSSSSSAAQIGALDPNAKVNDLSSMVKRKKKSSVEEKGADASGGKRKVDAEESGVSILQQQQQQDATFAEQDGASAKRARVETVEE</sequence>
<dbReference type="PANTHER" id="PTHR15081:SF1">
    <property type="entry name" value="NUCLEAR AUTOANTIGENIC SPERM PROTEIN"/>
    <property type="match status" value="1"/>
</dbReference>
<organism evidence="5 6">
    <name type="scientific">Ceraceosorus guamensis</name>
    <dbReference type="NCBI Taxonomy" id="1522189"/>
    <lineage>
        <taxon>Eukaryota</taxon>
        <taxon>Fungi</taxon>
        <taxon>Dikarya</taxon>
        <taxon>Basidiomycota</taxon>
        <taxon>Ustilaginomycotina</taxon>
        <taxon>Exobasidiomycetes</taxon>
        <taxon>Ceraceosorales</taxon>
        <taxon>Ceraceosoraceae</taxon>
        <taxon>Ceraceosorus</taxon>
    </lineage>
</organism>
<dbReference type="InParanoid" id="A0A316VS70"/>
<dbReference type="AlphaFoldDB" id="A0A316VS70"/>
<feature type="region of interest" description="Disordered" evidence="3">
    <location>
        <begin position="1"/>
        <end position="29"/>
    </location>
</feature>
<evidence type="ECO:0000256" key="1">
    <source>
        <dbReference type="ARBA" id="ARBA00022737"/>
    </source>
</evidence>
<dbReference type="GO" id="GO:0006335">
    <property type="term" value="P:DNA replication-dependent chromatin assembly"/>
    <property type="evidence" value="ECO:0007669"/>
    <property type="project" value="TreeGrafter"/>
</dbReference>
<proteinExistence type="predicted"/>
<dbReference type="InterPro" id="IPR011990">
    <property type="entry name" value="TPR-like_helical_dom_sf"/>
</dbReference>
<feature type="region of interest" description="Disordered" evidence="3">
    <location>
        <begin position="327"/>
        <end position="382"/>
    </location>
</feature>
<evidence type="ECO:0000259" key="4">
    <source>
        <dbReference type="Pfam" id="PF10516"/>
    </source>
</evidence>
<keyword evidence="6" id="KW-1185">Reference proteome</keyword>
<dbReference type="GO" id="GO:0042393">
    <property type="term" value="F:histone binding"/>
    <property type="evidence" value="ECO:0007669"/>
    <property type="project" value="TreeGrafter"/>
</dbReference>
<dbReference type="Gene3D" id="1.25.40.10">
    <property type="entry name" value="Tetratricopeptide repeat domain"/>
    <property type="match status" value="1"/>
</dbReference>
<dbReference type="InterPro" id="IPR051730">
    <property type="entry name" value="NASP-like"/>
</dbReference>
<dbReference type="Pfam" id="PF10516">
    <property type="entry name" value="SHNi-TPR"/>
    <property type="match status" value="1"/>
</dbReference>
<protein>
    <recommendedName>
        <fullName evidence="4">Tetratricopeptide SHNi-TPR domain-containing protein</fullName>
    </recommendedName>
</protein>
<dbReference type="GO" id="GO:0005654">
    <property type="term" value="C:nucleoplasm"/>
    <property type="evidence" value="ECO:0007669"/>
    <property type="project" value="TreeGrafter"/>
</dbReference>
<feature type="region of interest" description="Disordered" evidence="3">
    <location>
        <begin position="395"/>
        <end position="529"/>
    </location>
</feature>
<feature type="compositionally biased region" description="Low complexity" evidence="3">
    <location>
        <begin position="442"/>
        <end position="451"/>
    </location>
</feature>
<feature type="compositionally biased region" description="Polar residues" evidence="3">
    <location>
        <begin position="415"/>
        <end position="426"/>
    </location>
</feature>
<keyword evidence="1" id="KW-0677">Repeat</keyword>
<dbReference type="InterPro" id="IPR019544">
    <property type="entry name" value="Tetratricopeptide_SHNi-TPR_dom"/>
</dbReference>
<dbReference type="STRING" id="1522189.A0A316VS70"/>
<dbReference type="FunCoup" id="A0A316VS70">
    <property type="interactions" value="27"/>
</dbReference>
<gene>
    <name evidence="5" type="ORF">IE81DRAFT_338181</name>
</gene>
<evidence type="ECO:0000313" key="5">
    <source>
        <dbReference type="EMBL" id="PWN40210.1"/>
    </source>
</evidence>
<feature type="domain" description="Tetratricopeptide SHNi-TPR" evidence="4">
    <location>
        <begin position="219"/>
        <end position="255"/>
    </location>
</feature>
<feature type="compositionally biased region" description="Acidic residues" evidence="3">
    <location>
        <begin position="164"/>
        <end position="174"/>
    </location>
</feature>
<dbReference type="EMBL" id="KZ819425">
    <property type="protein sequence ID" value="PWN40210.1"/>
    <property type="molecule type" value="Genomic_DNA"/>
</dbReference>
<reference evidence="5 6" key="1">
    <citation type="journal article" date="2018" name="Mol. Biol. Evol.">
        <title>Broad Genomic Sampling Reveals a Smut Pathogenic Ancestry of the Fungal Clade Ustilaginomycotina.</title>
        <authorList>
            <person name="Kijpornyongpan T."/>
            <person name="Mondo S.J."/>
            <person name="Barry K."/>
            <person name="Sandor L."/>
            <person name="Lee J."/>
            <person name="Lipzen A."/>
            <person name="Pangilinan J."/>
            <person name="LaButti K."/>
            <person name="Hainaut M."/>
            <person name="Henrissat B."/>
            <person name="Grigoriev I.V."/>
            <person name="Spatafora J.W."/>
            <person name="Aime M.C."/>
        </authorList>
    </citation>
    <scope>NUCLEOTIDE SEQUENCE [LARGE SCALE GENOMIC DNA]</scope>
    <source>
        <strain evidence="5 6">MCA 4658</strain>
    </source>
</reference>
<keyword evidence="2" id="KW-0802">TPR repeat</keyword>
<dbReference type="RefSeq" id="XP_025367370.1">
    <property type="nucleotide sequence ID" value="XM_025515533.1"/>
</dbReference>
<name>A0A316VS70_9BASI</name>
<feature type="compositionally biased region" description="Polar residues" evidence="3">
    <location>
        <begin position="12"/>
        <end position="29"/>
    </location>
</feature>
<dbReference type="Proteomes" id="UP000245783">
    <property type="component" value="Unassembled WGS sequence"/>
</dbReference>
<dbReference type="OrthoDB" id="5587616at2759"/>
<evidence type="ECO:0000256" key="3">
    <source>
        <dbReference type="SAM" id="MobiDB-lite"/>
    </source>
</evidence>
<accession>A0A316VS70</accession>
<dbReference type="GO" id="GO:0034080">
    <property type="term" value="P:CENP-A containing chromatin assembly"/>
    <property type="evidence" value="ECO:0007669"/>
    <property type="project" value="TreeGrafter"/>
</dbReference>
<feature type="compositionally biased region" description="Basic and acidic residues" evidence="3">
    <location>
        <begin position="354"/>
        <end position="382"/>
    </location>
</feature>